<dbReference type="Gene3D" id="3.40.50.150">
    <property type="entry name" value="Vaccinia Virus protein VP39"/>
    <property type="match status" value="1"/>
</dbReference>
<dbReference type="EMBL" id="UIDG01000545">
    <property type="protein sequence ID" value="SUS08136.1"/>
    <property type="molecule type" value="Genomic_DNA"/>
</dbReference>
<evidence type="ECO:0008006" key="2">
    <source>
        <dbReference type="Google" id="ProtNLM"/>
    </source>
</evidence>
<dbReference type="AlphaFoldDB" id="A0A380TIL1"/>
<dbReference type="CDD" id="cd02440">
    <property type="entry name" value="AdoMet_MTases"/>
    <property type="match status" value="1"/>
</dbReference>
<gene>
    <name evidence="1" type="ORF">DF3PB_590008</name>
</gene>
<sequence length="207" mass="22689">MPMNNAKRYAPVTLRNREPIRDVLRDVLPHRGRVLEIGSGSGEHAVFFAASFPEIVWQPSDTDPECLASIAAWMAEAALPNLRPPLRLNVEDRPWRALADRVVDVVVSINMIHIAPWEACQGLMAGAARVLKRGGVLYLYGPFMVGGRHTAPSNAAFDESLKVLDPRFGVRDIAAVAAEATLNGLTMETQLPMPANNLSLIFRLMPS</sequence>
<organism evidence="1">
    <name type="scientific">metagenome</name>
    <dbReference type="NCBI Taxonomy" id="256318"/>
    <lineage>
        <taxon>unclassified sequences</taxon>
        <taxon>metagenomes</taxon>
    </lineage>
</organism>
<name>A0A380TIL1_9ZZZZ</name>
<dbReference type="PANTHER" id="PTHR20974:SF0">
    <property type="entry name" value="UPF0585 PROTEIN CG18661"/>
    <property type="match status" value="1"/>
</dbReference>
<dbReference type="InterPro" id="IPR010342">
    <property type="entry name" value="DUF938"/>
</dbReference>
<reference evidence="1" key="1">
    <citation type="submission" date="2018-07" db="EMBL/GenBank/DDBJ databases">
        <authorList>
            <person name="Quirk P.G."/>
            <person name="Krulwich T.A."/>
        </authorList>
    </citation>
    <scope>NUCLEOTIDE SEQUENCE</scope>
</reference>
<dbReference type="InterPro" id="IPR029063">
    <property type="entry name" value="SAM-dependent_MTases_sf"/>
</dbReference>
<dbReference type="PANTHER" id="PTHR20974">
    <property type="entry name" value="UPF0585 PROTEIN CG18661"/>
    <property type="match status" value="1"/>
</dbReference>
<accession>A0A380TIL1</accession>
<dbReference type="SUPFAM" id="SSF53335">
    <property type="entry name" value="S-adenosyl-L-methionine-dependent methyltransferases"/>
    <property type="match status" value="1"/>
</dbReference>
<protein>
    <recommendedName>
        <fullName evidence="2">SAM-dependent methyltransferase</fullName>
    </recommendedName>
</protein>
<proteinExistence type="predicted"/>
<dbReference type="Pfam" id="PF06080">
    <property type="entry name" value="DUF938"/>
    <property type="match status" value="1"/>
</dbReference>
<evidence type="ECO:0000313" key="1">
    <source>
        <dbReference type="EMBL" id="SUS08136.1"/>
    </source>
</evidence>